<dbReference type="GO" id="GO:0005886">
    <property type="term" value="C:plasma membrane"/>
    <property type="evidence" value="ECO:0007669"/>
    <property type="project" value="TreeGrafter"/>
</dbReference>
<feature type="region of interest" description="Disordered" evidence="5">
    <location>
        <begin position="479"/>
        <end position="515"/>
    </location>
</feature>
<feature type="transmembrane region" description="Helical" evidence="6">
    <location>
        <begin position="48"/>
        <end position="70"/>
    </location>
</feature>
<evidence type="ECO:0000256" key="5">
    <source>
        <dbReference type="SAM" id="MobiDB-lite"/>
    </source>
</evidence>
<keyword evidence="2 6" id="KW-0812">Transmembrane</keyword>
<evidence type="ECO:0000256" key="6">
    <source>
        <dbReference type="SAM" id="Phobius"/>
    </source>
</evidence>
<dbReference type="InterPro" id="IPR017981">
    <property type="entry name" value="GPCR_2-like_7TM"/>
</dbReference>
<feature type="transmembrane region" description="Helical" evidence="6">
    <location>
        <begin position="170"/>
        <end position="190"/>
    </location>
</feature>
<sequence length="515" mass="56964">MNTPLSHSRDNAIVIATRTASGISVIGSAFIISTFIYFPFFRKPINRLVFFATFGNILTNIATLMSNAVLPKGSEPPSGLCELQGLLIQWFLVSDSLFCLSMATNVFLVFFYGYDAQQLRHLEKWYIACSYGVPAVPVLAYFILDRTGHQVIGSATLWCWVASDVEWMRIAFFYAPVWVVITVTISIYIVTGYRIWRKRVELRSVSRGSNQFLRRDSLTAPIHDAARGSLLGMNNIMVTTQIKCDVQTNDPISRAVSPELNQNSISSFASNRLLSKPSRMDDLATESSSASIPIYTPSVQIEDIEAQRILHQGTAGRNGYRATVVAASPTAGTATASTTLCKSRPATKRTAEGHAAAMAYFQVAFLMFLALFVVWLPSSINRMYQFTKNRPSFALNVTSAIVLPLQGAWNATIYIFTTRRECRQAWSTVMSKLSGKPRPDRTSRGTYRKGAMTSSQNTGESAIDVALDDVTKHNVDVRHSEVSNHDAMEPEAQPDRKSRCAVNSSLPRGTTVALQ</sequence>
<evidence type="ECO:0000313" key="8">
    <source>
        <dbReference type="EMBL" id="BAS69888.1"/>
    </source>
</evidence>
<dbReference type="GO" id="GO:0007189">
    <property type="term" value="P:adenylate cyclase-activating G protein-coupled receptor signaling pathway"/>
    <property type="evidence" value="ECO:0007669"/>
    <property type="project" value="TreeGrafter"/>
</dbReference>
<feature type="transmembrane region" description="Helical" evidence="6">
    <location>
        <begin position="125"/>
        <end position="144"/>
    </location>
</feature>
<protein>
    <submittedName>
        <fullName evidence="8">G protein-coupled receptor</fullName>
    </submittedName>
</protein>
<accession>A0A0P0UXH6</accession>
<reference evidence="8" key="1">
    <citation type="journal article" date="2016" name="J. Gen. Plant Pathol.">
        <title>Functional characterization of putative G protein-coupled receptors in the tomato pathotype of Alternaria alternata.</title>
        <authorList>
            <person name="Takao K."/>
            <person name="Akagi Y."/>
            <person name="Tsuge T."/>
            <person name="Kodama M."/>
        </authorList>
    </citation>
    <scope>NUCLEOTIDE SEQUENCE</scope>
    <source>
        <strain evidence="8">As-27</strain>
    </source>
</reference>
<dbReference type="PANTHER" id="PTHR23112:SF0">
    <property type="entry name" value="TRANSMEMBRANE PROTEIN 116"/>
    <property type="match status" value="1"/>
</dbReference>
<proteinExistence type="predicted"/>
<evidence type="ECO:0000256" key="2">
    <source>
        <dbReference type="ARBA" id="ARBA00022692"/>
    </source>
</evidence>
<feature type="transmembrane region" description="Helical" evidence="6">
    <location>
        <begin position="357"/>
        <end position="377"/>
    </location>
</feature>
<evidence type="ECO:0000259" key="7">
    <source>
        <dbReference type="PROSITE" id="PS50261"/>
    </source>
</evidence>
<dbReference type="SUPFAM" id="SSF81321">
    <property type="entry name" value="Family A G protein-coupled receptor-like"/>
    <property type="match status" value="1"/>
</dbReference>
<evidence type="ECO:0000256" key="4">
    <source>
        <dbReference type="ARBA" id="ARBA00023136"/>
    </source>
</evidence>
<dbReference type="Pfam" id="PF05462">
    <property type="entry name" value="Dicty_CAR"/>
    <property type="match status" value="1"/>
</dbReference>
<gene>
    <name evidence="8" type="primary">AaGPR1</name>
</gene>
<dbReference type="PROSITE" id="PS50261">
    <property type="entry name" value="G_PROTEIN_RECEP_F2_4"/>
    <property type="match status" value="1"/>
</dbReference>
<keyword evidence="4 6" id="KW-0472">Membrane</keyword>
<dbReference type="GO" id="GO:0004930">
    <property type="term" value="F:G protein-coupled receptor activity"/>
    <property type="evidence" value="ECO:0007669"/>
    <property type="project" value="TreeGrafter"/>
</dbReference>
<dbReference type="EMBL" id="LC089004">
    <property type="protein sequence ID" value="BAS69888.1"/>
    <property type="molecule type" value="Genomic_DNA"/>
</dbReference>
<feature type="compositionally biased region" description="Basic and acidic residues" evidence="5">
    <location>
        <begin position="479"/>
        <end position="498"/>
    </location>
</feature>
<keyword evidence="3 6" id="KW-1133">Transmembrane helix</keyword>
<feature type="transmembrane region" description="Helical" evidence="6">
    <location>
        <begin position="90"/>
        <end position="113"/>
    </location>
</feature>
<dbReference type="PANTHER" id="PTHR23112">
    <property type="entry name" value="G PROTEIN-COUPLED RECEPTOR 157-RELATED"/>
    <property type="match status" value="1"/>
</dbReference>
<name>A0A0P0UXH6_ALTAL</name>
<evidence type="ECO:0000256" key="1">
    <source>
        <dbReference type="ARBA" id="ARBA00004141"/>
    </source>
</evidence>
<evidence type="ECO:0000256" key="3">
    <source>
        <dbReference type="ARBA" id="ARBA00022989"/>
    </source>
</evidence>
<feature type="transmembrane region" description="Helical" evidence="6">
    <location>
        <begin position="397"/>
        <end position="416"/>
    </location>
</feature>
<feature type="transmembrane region" description="Helical" evidence="6">
    <location>
        <begin position="20"/>
        <end position="41"/>
    </location>
</feature>
<feature type="compositionally biased region" description="Polar residues" evidence="5">
    <location>
        <begin position="501"/>
        <end position="515"/>
    </location>
</feature>
<dbReference type="VEuPathDB" id="FungiDB:CC77DRAFT_9469"/>
<dbReference type="GO" id="GO:0007166">
    <property type="term" value="P:cell surface receptor signaling pathway"/>
    <property type="evidence" value="ECO:0007669"/>
    <property type="project" value="InterPro"/>
</dbReference>
<organism evidence="8">
    <name type="scientific">Alternaria alternata</name>
    <name type="common">Alternaria rot fungus</name>
    <name type="synonym">Torula alternata</name>
    <dbReference type="NCBI Taxonomy" id="5599"/>
    <lineage>
        <taxon>Eukaryota</taxon>
        <taxon>Fungi</taxon>
        <taxon>Dikarya</taxon>
        <taxon>Ascomycota</taxon>
        <taxon>Pezizomycotina</taxon>
        <taxon>Dothideomycetes</taxon>
        <taxon>Pleosporomycetidae</taxon>
        <taxon>Pleosporales</taxon>
        <taxon>Pleosporineae</taxon>
        <taxon>Pleosporaceae</taxon>
        <taxon>Alternaria</taxon>
        <taxon>Alternaria sect. Alternaria</taxon>
        <taxon>Alternaria alternata complex</taxon>
    </lineage>
</organism>
<dbReference type="AlphaFoldDB" id="A0A0P0UXH6"/>
<dbReference type="Gene3D" id="1.20.1070.10">
    <property type="entry name" value="Rhodopsin 7-helix transmembrane proteins"/>
    <property type="match status" value="1"/>
</dbReference>
<comment type="subcellular location">
    <subcellularLocation>
        <location evidence="1">Membrane</location>
        <topology evidence="1">Multi-pass membrane protein</topology>
    </subcellularLocation>
</comment>
<feature type="region of interest" description="Disordered" evidence="5">
    <location>
        <begin position="433"/>
        <end position="458"/>
    </location>
</feature>
<feature type="domain" description="G-protein coupled receptors family 2 profile 2" evidence="7">
    <location>
        <begin position="13"/>
        <end position="199"/>
    </location>
</feature>
<keyword evidence="8" id="KW-0675">Receptor</keyword>